<evidence type="ECO:0000313" key="3">
    <source>
        <dbReference type="Proteomes" id="UP001642360"/>
    </source>
</evidence>
<dbReference type="AlphaFoldDB" id="A0ABC8TN42"/>
<feature type="transmembrane region" description="Helical" evidence="1">
    <location>
        <begin position="185"/>
        <end position="206"/>
    </location>
</feature>
<sequence>MVFQLVSSCLHNHTPTIRLSKSNSFCHHTVSPLYSIRNKIFGSKVGLRKQTLRFQNEFKSKLVADMRRKCKFSLLPSLMRGVIVCASDSNPAESDSYRQESTSLWINGGNGVEPFRGKSGSISFVGVTHQLVEESKLVSAPSAEGIGSFLWAWAPVALISSVVLPQLFVGAAIDSFFGDEILSEIVASFASDMFFYIGLATFLFVTDRVQKPYLQFSPKRWGLITGLKGYLTSAFFTMGFKVFAPLVAIFVTWPVLGLPALVSVAPLLVGYLAQYVFEKLLDKQGSSCWPLVPIIFEVYRLYQLSKATHFIEKLMFAMRGATLSPEVLERNGALVAMIVTFQILGVICLWSLLTFLQRLFPSRPVGEKY</sequence>
<organism evidence="2 3">
    <name type="scientific">Ilex paraguariensis</name>
    <name type="common">yerba mate</name>
    <dbReference type="NCBI Taxonomy" id="185542"/>
    <lineage>
        <taxon>Eukaryota</taxon>
        <taxon>Viridiplantae</taxon>
        <taxon>Streptophyta</taxon>
        <taxon>Embryophyta</taxon>
        <taxon>Tracheophyta</taxon>
        <taxon>Spermatophyta</taxon>
        <taxon>Magnoliopsida</taxon>
        <taxon>eudicotyledons</taxon>
        <taxon>Gunneridae</taxon>
        <taxon>Pentapetalae</taxon>
        <taxon>asterids</taxon>
        <taxon>campanulids</taxon>
        <taxon>Aquifoliales</taxon>
        <taxon>Aquifoliaceae</taxon>
        <taxon>Ilex</taxon>
    </lineage>
</organism>
<proteinExistence type="predicted"/>
<dbReference type="PANTHER" id="PTHR33918:SF4">
    <property type="entry name" value="ABC-2 TYPE TRANSPORTER DOMAIN-CONTAINING PROTEIN"/>
    <property type="match status" value="1"/>
</dbReference>
<reference evidence="2 3" key="1">
    <citation type="submission" date="2024-02" db="EMBL/GenBank/DDBJ databases">
        <authorList>
            <person name="Vignale AGUSTIN F."/>
            <person name="Sosa J E."/>
            <person name="Modenutti C."/>
        </authorList>
    </citation>
    <scope>NUCLEOTIDE SEQUENCE [LARGE SCALE GENOMIC DNA]</scope>
</reference>
<feature type="transmembrane region" description="Helical" evidence="1">
    <location>
        <begin position="227"/>
        <end position="250"/>
    </location>
</feature>
<evidence type="ECO:0000313" key="2">
    <source>
        <dbReference type="EMBL" id="CAK9170887.1"/>
    </source>
</evidence>
<keyword evidence="1" id="KW-0812">Transmembrane</keyword>
<accession>A0ABC8TN42</accession>
<protein>
    <submittedName>
        <fullName evidence="2">Uncharacterized protein</fullName>
    </submittedName>
</protein>
<evidence type="ECO:0000256" key="1">
    <source>
        <dbReference type="SAM" id="Phobius"/>
    </source>
</evidence>
<feature type="transmembrane region" description="Helical" evidence="1">
    <location>
        <begin position="333"/>
        <end position="353"/>
    </location>
</feature>
<feature type="transmembrane region" description="Helical" evidence="1">
    <location>
        <begin position="149"/>
        <end position="173"/>
    </location>
</feature>
<keyword evidence="1" id="KW-0472">Membrane</keyword>
<keyword evidence="3" id="KW-1185">Reference proteome</keyword>
<gene>
    <name evidence="2" type="ORF">ILEXP_LOCUS40407</name>
</gene>
<dbReference type="EMBL" id="CAUOFW020005613">
    <property type="protein sequence ID" value="CAK9170887.1"/>
    <property type="molecule type" value="Genomic_DNA"/>
</dbReference>
<keyword evidence="1" id="KW-1133">Transmembrane helix</keyword>
<feature type="transmembrane region" description="Helical" evidence="1">
    <location>
        <begin position="256"/>
        <end position="277"/>
    </location>
</feature>
<comment type="caution">
    <text evidence="2">The sequence shown here is derived from an EMBL/GenBank/DDBJ whole genome shotgun (WGS) entry which is preliminary data.</text>
</comment>
<dbReference type="PANTHER" id="PTHR33918">
    <property type="entry name" value="OS01G0704200 PROTEIN"/>
    <property type="match status" value="1"/>
</dbReference>
<dbReference type="Proteomes" id="UP001642360">
    <property type="component" value="Unassembled WGS sequence"/>
</dbReference>
<name>A0ABC8TN42_9AQUA</name>